<keyword evidence="5" id="KW-0482">Metalloprotease</keyword>
<dbReference type="Gene3D" id="3.30.830.10">
    <property type="entry name" value="Metalloenzyme, LuxS/M16 peptidase-like"/>
    <property type="match status" value="4"/>
</dbReference>
<dbReference type="Proteomes" id="UP001597532">
    <property type="component" value="Unassembled WGS sequence"/>
</dbReference>
<evidence type="ECO:0000256" key="2">
    <source>
        <dbReference type="ARBA" id="ARBA00022670"/>
    </source>
</evidence>
<proteinExistence type="inferred from homology"/>
<sequence length="952" mass="110324">MKYIAKRTIKIIFIHLLFIQFVWADMGIAIQDTIPIDPSIRYGRLPNGFTYYIKNVPHTQKVLMDLYVKVGAYHQNPDQMDYAHAIEHLAFSTADHFPGHLRNNVKRLSQLGINLKDNGGNTGHIYTVYNFNIPINNNDALDMGLQWFRDISDLKLTTTAINGEKGVLRQEIMYGVGHRLDEFFLEKKLQSKLFPCNQDYSNLLEHNISFSPQSLIEFYKKWYRPDRMGLIITGNIKDMDAVENHVKERFSNIPIVKPPPQINTDCRLNYLQGPSRFVALGRKQNGNDMDKKSVEIYLYTRDKETLSLKNTREGLQRRLVWSAIASMFNSRISEDKRISGGVLYPPEPYSPFYQIVHSVIDNTEQQKIQNTIQLLQQVKTKGFTPEEWEDARKTILRRLGNTNSATYWKEQMANHFVYHEALPENKKKYLKQWLIGLSLKDINLYAGKYLSEIPNDIGIIAPTGHRILSISESKIREWIRQAIDISLIKDIPLVEKAIKPLISDEQVGSLKEVGYAKKNANIIGVNEFLLDNGVKVVIHNNKLSGRLKDRILIHGFSPKGALCFPEVDYFSAINAPLIVKTEGIGGLSGTELQDFISKHNIYLNHYIDPLETGIKVDGTLSNLENMLQLVYLYHTKPKKIDKKNFERWKQIERKWYINPSINPVGIDFSVLMGEVLNDKSMVLKGGTKRFSGISKTDKDRAFEIYIDLFENASDFTFILSGDFSRKSVLPLIQKYLGNLSNNMITTCDSSVIGQIKLNKGPQYHEFLTDKMKTSYLMKSVKYMLRFISKAEDSMDWKERIRVVALGRLINFRLNKFRYENGGALYNFSAHGVYNRYLESYSLGIYLDCTQQELEWLRQESKNLISEIKENGFNHQEFEEVFKNDLSLWYINGKGFTQKEIYGHYRYNDKLINKKEQDDFMKSLTLKDIQRTAIQYLKDDFMIEFIMRDSTNP</sequence>
<dbReference type="EMBL" id="JBHUOK010000030">
    <property type="protein sequence ID" value="MFD2790530.1"/>
    <property type="molecule type" value="Genomic_DNA"/>
</dbReference>
<feature type="domain" description="Peptidase M16 N-terminal" evidence="6">
    <location>
        <begin position="54"/>
        <end position="173"/>
    </location>
</feature>
<evidence type="ECO:0000256" key="5">
    <source>
        <dbReference type="ARBA" id="ARBA00023049"/>
    </source>
</evidence>
<accession>A0ABW5VGV1</accession>
<dbReference type="InterPro" id="IPR011765">
    <property type="entry name" value="Pept_M16_N"/>
</dbReference>
<dbReference type="Pfam" id="PF00675">
    <property type="entry name" value="Peptidase_M16"/>
    <property type="match status" value="1"/>
</dbReference>
<evidence type="ECO:0000256" key="1">
    <source>
        <dbReference type="ARBA" id="ARBA00007261"/>
    </source>
</evidence>
<organism evidence="8 9">
    <name type="scientific">Arenibacter antarcticus</name>
    <dbReference type="NCBI Taxonomy" id="2040469"/>
    <lineage>
        <taxon>Bacteria</taxon>
        <taxon>Pseudomonadati</taxon>
        <taxon>Bacteroidota</taxon>
        <taxon>Flavobacteriia</taxon>
        <taxon>Flavobacteriales</taxon>
        <taxon>Flavobacteriaceae</taxon>
        <taxon>Arenibacter</taxon>
    </lineage>
</organism>
<evidence type="ECO:0000259" key="7">
    <source>
        <dbReference type="Pfam" id="PF05193"/>
    </source>
</evidence>
<dbReference type="InterPro" id="IPR011249">
    <property type="entry name" value="Metalloenz_LuxS/M16"/>
</dbReference>
<dbReference type="PANTHER" id="PTHR43690:SF17">
    <property type="entry name" value="PROTEIN YHJJ"/>
    <property type="match status" value="1"/>
</dbReference>
<reference evidence="9" key="1">
    <citation type="journal article" date="2019" name="Int. J. Syst. Evol. Microbiol.">
        <title>The Global Catalogue of Microorganisms (GCM) 10K type strain sequencing project: providing services to taxonomists for standard genome sequencing and annotation.</title>
        <authorList>
            <consortium name="The Broad Institute Genomics Platform"/>
            <consortium name="The Broad Institute Genome Sequencing Center for Infectious Disease"/>
            <person name="Wu L."/>
            <person name="Ma J."/>
        </authorList>
    </citation>
    <scope>NUCLEOTIDE SEQUENCE [LARGE SCALE GENOMIC DNA]</scope>
    <source>
        <strain evidence="9">KCTC 52924</strain>
    </source>
</reference>
<protein>
    <submittedName>
        <fullName evidence="8">Insulinase family protein</fullName>
    </submittedName>
</protein>
<evidence type="ECO:0000256" key="3">
    <source>
        <dbReference type="ARBA" id="ARBA00022801"/>
    </source>
</evidence>
<dbReference type="InterPro" id="IPR007863">
    <property type="entry name" value="Peptidase_M16_C"/>
</dbReference>
<keyword evidence="4" id="KW-0862">Zinc</keyword>
<evidence type="ECO:0000259" key="6">
    <source>
        <dbReference type="Pfam" id="PF00675"/>
    </source>
</evidence>
<evidence type="ECO:0000313" key="8">
    <source>
        <dbReference type="EMBL" id="MFD2790530.1"/>
    </source>
</evidence>
<comment type="caution">
    <text evidence="8">The sequence shown here is derived from an EMBL/GenBank/DDBJ whole genome shotgun (WGS) entry which is preliminary data.</text>
</comment>
<feature type="domain" description="Peptidase M16 C-terminal" evidence="7">
    <location>
        <begin position="209"/>
        <end position="393"/>
    </location>
</feature>
<feature type="domain" description="Peptidase M16 C-terminal" evidence="7">
    <location>
        <begin position="711"/>
        <end position="880"/>
    </location>
</feature>
<dbReference type="InterPro" id="IPR050626">
    <property type="entry name" value="Peptidase_M16"/>
</dbReference>
<keyword evidence="3" id="KW-0378">Hydrolase</keyword>
<comment type="similarity">
    <text evidence="1">Belongs to the peptidase M16 family.</text>
</comment>
<name>A0ABW5VGV1_9FLAO</name>
<dbReference type="PANTHER" id="PTHR43690">
    <property type="entry name" value="NARDILYSIN"/>
    <property type="match status" value="1"/>
</dbReference>
<evidence type="ECO:0000313" key="9">
    <source>
        <dbReference type="Proteomes" id="UP001597532"/>
    </source>
</evidence>
<evidence type="ECO:0000256" key="4">
    <source>
        <dbReference type="ARBA" id="ARBA00022833"/>
    </source>
</evidence>
<keyword evidence="9" id="KW-1185">Reference proteome</keyword>
<dbReference type="Pfam" id="PF05193">
    <property type="entry name" value="Peptidase_M16_C"/>
    <property type="match status" value="2"/>
</dbReference>
<gene>
    <name evidence="8" type="ORF">ACFS1K_12220</name>
</gene>
<dbReference type="RefSeq" id="WP_251806764.1">
    <property type="nucleotide sequence ID" value="NZ_CP166679.1"/>
</dbReference>
<keyword evidence="2" id="KW-0645">Protease</keyword>
<dbReference type="SUPFAM" id="SSF63411">
    <property type="entry name" value="LuxS/MPP-like metallohydrolase"/>
    <property type="match status" value="3"/>
</dbReference>